<feature type="coiled-coil region" evidence="1">
    <location>
        <begin position="630"/>
        <end position="693"/>
    </location>
</feature>
<dbReference type="Pfam" id="PF13087">
    <property type="entry name" value="AAA_12"/>
    <property type="match status" value="1"/>
</dbReference>
<dbReference type="InterPro" id="IPR041679">
    <property type="entry name" value="DNA2/NAM7-like_C"/>
</dbReference>
<evidence type="ECO:0000259" key="3">
    <source>
        <dbReference type="Pfam" id="PF13086"/>
    </source>
</evidence>
<evidence type="ECO:0000313" key="7">
    <source>
        <dbReference type="Proteomes" id="UP000002219"/>
    </source>
</evidence>
<evidence type="ECO:0000256" key="1">
    <source>
        <dbReference type="SAM" id="Coils"/>
    </source>
</evidence>
<evidence type="ECO:0000259" key="4">
    <source>
        <dbReference type="Pfam" id="PF13087"/>
    </source>
</evidence>
<accession>D7AYX6</accession>
<protein>
    <recommendedName>
        <fullName evidence="8">DNA helicase</fullName>
    </recommendedName>
</protein>
<dbReference type="eggNOG" id="COG1112">
    <property type="taxonomic scope" value="Bacteria"/>
</dbReference>
<feature type="compositionally biased region" description="Basic and acidic residues" evidence="2">
    <location>
        <begin position="351"/>
        <end position="360"/>
    </location>
</feature>
<dbReference type="Pfam" id="PF18741">
    <property type="entry name" value="MTES_1575"/>
    <property type="match status" value="1"/>
</dbReference>
<dbReference type="SUPFAM" id="SSF52980">
    <property type="entry name" value="Restriction endonuclease-like"/>
    <property type="match status" value="1"/>
</dbReference>
<dbReference type="Proteomes" id="UP000002219">
    <property type="component" value="Chromosome 1"/>
</dbReference>
<evidence type="ECO:0000256" key="2">
    <source>
        <dbReference type="SAM" id="MobiDB-lite"/>
    </source>
</evidence>
<sequence>MAADEPTTATDSIKRMYQFLLHAEEMRSIPVRTLDKAAGVLWLGDLPDAATDDADDRAHPDLPADTVVSGLLNPEDAATWLRVRRLHRTESPALPMVLRPWVNPAGLNDHRRAQAPGLLTESTVLTREGTVTTALEEDPHHEAVRGAHRDWARAWEEWARRESALAPFVKLYEDAYRIHQEAADLGESYELVLGAGYLTWSAGGQPVRRHLLARRMVSTMDDQGRIEFAPDPDAPGFVLEEDMLEAAQRLREEPRAHVHASLAEASEHAGPDGAEALHAALTEWAVAASADARYERSADRQPAAAPHRSPLVAFAPALILRERSKRGQLNALREIVEAVDRGGEAGLLRHIVGEETRRPSVSDGDADESAPPTAPAEDLYFSLPSNAEQRSIGERLRDSDLVVVQGPPGTGKTHTIANLVTDLLARGQRILITSQTTRALKVLKDKLPERIQPLAVSRTGDGVDAQRELEGSVQSILERQADDDPARARKEIRSLQERLDRARANRDAALKELRAVKERETYSHPRETGDYEGTLAAIAERLAEREHRHSWIGEVPCDQPPIAGDQVRLLLAAARAYTPDHRSLAAEVPAAAELPDPGRHADALEAVSRAEQAAERASGSWGGDLEGLVLELSRERCAQLRERVDAFTAARDVTARIDPRWHPQRASVLAGRAREARSQAASARAALHRAEEELGQIDGTRVDGLDRFAFPEALRHATALKEGFETGRKLTGPFGMRTRLAKDNASFLQAVTVDGSALDTEAELRIVRHRIDAERFLTDAERALGDTDTGEWREAASRIARAHESLDELDRVLELARARDLLVEATRTLPGLASLDWSDDAETDRIAVLLAAVDAGHDAEPARALIQEARAVLNDWVNRPQDCPEALLSARAAVESADADGYATACVALERVREANRLADAHDRALAAVAEGHRGLAHAVAADPGSPAWEERLARFDEAWAWSVWNRRLAELTDPAAEDMCRARLKEADTEARMVMGKLAAAKAWRACLDRLTLDQEVALRSYQQSVRKIGKGTGKYARVHQRHAQESLRECQPAVPAWIMPLYQVVSTIPMDTPGAFDVVIVDEASQSGPEALLLAWLGRKLVVVGDDKQVSPANVGIDQQQVFTLQERHLGTLPASRRNLFSPNRSLFDIASGLAGSRGQLMLKEHFRCMPEIIGFSNEYFYQGRLQALRQYGTDRLAPLRTFYVADGMLAGRGQKAVNRAEAEQLVEQIVHCCADPAYDDLTMGVVTLQSGSQQTLIEDMLSERLSFEEREERRIRVGTAAAFQGDERDVMFLSAVYAPFDTDGEPRRPGPFSSEAYQQAVNVAASRARDQVWLFHSFVQTDLGETDLRRHYLDYLGRPHQEQDGTGLAEVPADERVEPFDSLFEQRVYRALRERGYRVLPQYPAGGYRIDLVVEGGTRRLAVECDGDAFHTEANAADDAARQRELERVGWTFVRIRGSRFFRDPEQALQPLWKQLEEMGIAPVGP</sequence>
<dbReference type="GeneID" id="91485288"/>
<dbReference type="RefSeq" id="WP_013153745.1">
    <property type="nucleotide sequence ID" value="NC_014210.1"/>
</dbReference>
<dbReference type="eggNOG" id="COG2852">
    <property type="taxonomic scope" value="Bacteria"/>
</dbReference>
<dbReference type="HOGENOM" id="CLU_000738_1_0_11"/>
<dbReference type="EMBL" id="CP002040">
    <property type="protein sequence ID" value="ADH68138.1"/>
    <property type="molecule type" value="Genomic_DNA"/>
</dbReference>
<dbReference type="InterPro" id="IPR027417">
    <property type="entry name" value="P-loop_NTPase"/>
</dbReference>
<dbReference type="GO" id="GO:0004386">
    <property type="term" value="F:helicase activity"/>
    <property type="evidence" value="ECO:0007669"/>
    <property type="project" value="InterPro"/>
</dbReference>
<feature type="domain" description="DNA2/NAM7 helicase helicase" evidence="3">
    <location>
        <begin position="388"/>
        <end position="518"/>
    </location>
</feature>
<feature type="domain" description="Restriction endonuclease type II-like" evidence="5">
    <location>
        <begin position="1387"/>
        <end position="1479"/>
    </location>
</feature>
<dbReference type="OrthoDB" id="9757917at2"/>
<keyword evidence="7" id="KW-1185">Reference proteome</keyword>
<evidence type="ECO:0000259" key="5">
    <source>
        <dbReference type="Pfam" id="PF18741"/>
    </source>
</evidence>
<dbReference type="CDD" id="cd18808">
    <property type="entry name" value="SF1_C_Upf1"/>
    <property type="match status" value="1"/>
</dbReference>
<dbReference type="KEGG" id="nda:Ndas_2725"/>
<evidence type="ECO:0008006" key="8">
    <source>
        <dbReference type="Google" id="ProtNLM"/>
    </source>
</evidence>
<evidence type="ECO:0000313" key="6">
    <source>
        <dbReference type="EMBL" id="ADH68138.1"/>
    </source>
</evidence>
<proteinExistence type="predicted"/>
<dbReference type="STRING" id="446468.Ndas_2725"/>
<dbReference type="InterPro" id="IPR049468">
    <property type="entry name" value="Restrct_endonuc-II-like_dom"/>
</dbReference>
<dbReference type="eggNOG" id="COG0507">
    <property type="taxonomic scope" value="Bacteria"/>
</dbReference>
<dbReference type="Gene3D" id="3.40.50.300">
    <property type="entry name" value="P-loop containing nucleotide triphosphate hydrolases"/>
    <property type="match status" value="3"/>
</dbReference>
<keyword evidence="1" id="KW-0175">Coiled coil</keyword>
<gene>
    <name evidence="6" type="ordered locus">Ndas_2725</name>
</gene>
<dbReference type="InterPro" id="IPR041677">
    <property type="entry name" value="DNA2/NAM7_AAA_11"/>
</dbReference>
<reference evidence="6 7" key="1">
    <citation type="journal article" date="2010" name="Stand. Genomic Sci.">
        <title>Complete genome sequence of Nocardiopsis dassonvillei type strain (IMRU 509).</title>
        <authorList>
            <person name="Sun H."/>
            <person name="Lapidus A."/>
            <person name="Nolan M."/>
            <person name="Lucas S."/>
            <person name="Del Rio T.G."/>
            <person name="Tice H."/>
            <person name="Cheng J.F."/>
            <person name="Tapia R."/>
            <person name="Han C."/>
            <person name="Goodwin L."/>
            <person name="Pitluck S."/>
            <person name="Pagani I."/>
            <person name="Ivanova N."/>
            <person name="Mavromatis K."/>
            <person name="Mikhailova N."/>
            <person name="Pati A."/>
            <person name="Chen A."/>
            <person name="Palaniappan K."/>
            <person name="Land M."/>
            <person name="Hauser L."/>
            <person name="Chang Y.J."/>
            <person name="Jeffries C.D."/>
            <person name="Djao O.D."/>
            <person name="Rohde M."/>
            <person name="Sikorski J."/>
            <person name="Goker M."/>
            <person name="Woyke T."/>
            <person name="Bristow J."/>
            <person name="Eisen J.A."/>
            <person name="Markowitz V."/>
            <person name="Hugenholtz P."/>
            <person name="Kyrpides N.C."/>
            <person name="Klenk H.P."/>
        </authorList>
    </citation>
    <scope>NUCLEOTIDE SEQUENCE [LARGE SCALE GENOMIC DNA]</scope>
    <source>
        <strain evidence="7">ATCC 23218 / DSM 43111 / CIP 107115 / JCM 7437 / KCTC 9190 / NBRC 14626 / NCTC 10488 / NRRL B-5397 / IMRU 509</strain>
    </source>
</reference>
<name>D7AYX6_NOCDD</name>
<organism evidence="6 7">
    <name type="scientific">Nocardiopsis dassonvillei (strain ATCC 23218 / DSM 43111 / CIP 107115 / JCM 7437 / KCTC 9190 / NBRC 14626 / NCTC 10488 / NRRL B-5397 / IMRU 509)</name>
    <name type="common">Actinomadura dassonvillei</name>
    <dbReference type="NCBI Taxonomy" id="446468"/>
    <lineage>
        <taxon>Bacteria</taxon>
        <taxon>Bacillati</taxon>
        <taxon>Actinomycetota</taxon>
        <taxon>Actinomycetes</taxon>
        <taxon>Streptosporangiales</taxon>
        <taxon>Nocardiopsidaceae</taxon>
        <taxon>Nocardiopsis</taxon>
    </lineage>
</organism>
<dbReference type="InterPro" id="IPR045055">
    <property type="entry name" value="DNA2/NAM7-like"/>
</dbReference>
<dbReference type="PANTHER" id="PTHR10887:SF495">
    <property type="entry name" value="HELICASE SENATAXIN ISOFORM X1-RELATED"/>
    <property type="match status" value="1"/>
</dbReference>
<feature type="domain" description="DNA2/NAM7 helicase-like C-terminal" evidence="4">
    <location>
        <begin position="1147"/>
        <end position="1337"/>
    </location>
</feature>
<dbReference type="InterPro" id="IPR011335">
    <property type="entry name" value="Restrct_endonuc-II-like"/>
</dbReference>
<dbReference type="Pfam" id="PF13086">
    <property type="entry name" value="AAA_11"/>
    <property type="match status" value="1"/>
</dbReference>
<dbReference type="Gene3D" id="3.40.960.10">
    <property type="entry name" value="VSR Endonuclease"/>
    <property type="match status" value="1"/>
</dbReference>
<feature type="coiled-coil region" evidence="1">
    <location>
        <begin position="485"/>
        <end position="519"/>
    </location>
</feature>
<dbReference type="SUPFAM" id="SSF52540">
    <property type="entry name" value="P-loop containing nucleoside triphosphate hydrolases"/>
    <property type="match status" value="1"/>
</dbReference>
<feature type="region of interest" description="Disordered" evidence="2">
    <location>
        <begin position="351"/>
        <end position="383"/>
    </location>
</feature>
<dbReference type="PANTHER" id="PTHR10887">
    <property type="entry name" value="DNA2/NAM7 HELICASE FAMILY"/>
    <property type="match status" value="1"/>
</dbReference>
<dbReference type="InterPro" id="IPR047187">
    <property type="entry name" value="SF1_C_Upf1"/>
</dbReference>